<evidence type="ECO:0000313" key="2">
    <source>
        <dbReference type="EMBL" id="CEO32867.1"/>
    </source>
</evidence>
<dbReference type="EMBL" id="CDNY01000003">
    <property type="protein sequence ID" value="CEO32867.1"/>
    <property type="molecule type" value="Genomic_DNA"/>
</dbReference>
<proteinExistence type="predicted"/>
<accession>A0A9P1PA06</accession>
<dbReference type="KEGG" id="psor:RSJ16_06905"/>
<dbReference type="Proteomes" id="UP000032811">
    <property type="component" value="Chromosome 1"/>
</dbReference>
<protein>
    <submittedName>
        <fullName evidence="2">Uncharacterized protein</fullName>
    </submittedName>
</protein>
<reference evidence="4" key="2">
    <citation type="submission" date="2015-01" db="EMBL/GenBank/DDBJ databases">
        <authorList>
            <person name="Aslett A.Martin."/>
            <person name="De Silva Nishadi"/>
        </authorList>
    </citation>
    <scope>NUCLEOTIDE SEQUENCE [LARGE SCALE GENOMIC DNA]</scope>
    <source>
        <strain evidence="4">UMC4404</strain>
    </source>
</reference>
<evidence type="ECO:0000313" key="1">
    <source>
        <dbReference type="EMBL" id="CEJ73317.1"/>
    </source>
</evidence>
<dbReference type="Proteomes" id="UP000049685">
    <property type="component" value="Unassembled WGS sequence"/>
</dbReference>
<reference evidence="2" key="1">
    <citation type="submission" date="2015-01" db="EMBL/GenBank/DDBJ databases">
        <authorList>
            <person name="Aslett M.A."/>
            <person name="De Silva N."/>
        </authorList>
    </citation>
    <scope>NUCLEOTIDE SEQUENCE</scope>
    <source>
        <strain evidence="1 3">ATCC9714</strain>
        <strain evidence="2">UMC4404</strain>
    </source>
</reference>
<dbReference type="GeneID" id="97537067"/>
<sequence length="164" mass="19111">MLIDAIAVKTKKSDVRKIERDKVPLMSKVVQLNPRIKNSTLQYIEYKVVRYNISLKFKGKSLFKQDICNNEVIMLVNTYTGFSESITKLPQTSRINISKKIIKKSCINECEMLEIMKDEILRLFRKNIINKKGHIHDIKVIDIKSIYKPYWIGTYNGKSVVLEA</sequence>
<evidence type="ECO:0000313" key="4">
    <source>
        <dbReference type="Proteomes" id="UP000049685"/>
    </source>
</evidence>
<dbReference type="EMBL" id="LN679998">
    <property type="protein sequence ID" value="CEJ73317.1"/>
    <property type="molecule type" value="Genomic_DNA"/>
</dbReference>
<organism evidence="2 4">
    <name type="scientific">Paraclostridium sordellii</name>
    <name type="common">Clostridium sordellii</name>
    <dbReference type="NCBI Taxonomy" id="1505"/>
    <lineage>
        <taxon>Bacteria</taxon>
        <taxon>Bacillati</taxon>
        <taxon>Bacillota</taxon>
        <taxon>Clostridia</taxon>
        <taxon>Peptostreptococcales</taxon>
        <taxon>Peptostreptococcaceae</taxon>
        <taxon>Paraclostridium</taxon>
    </lineage>
</organism>
<evidence type="ECO:0000313" key="3">
    <source>
        <dbReference type="Proteomes" id="UP000032811"/>
    </source>
</evidence>
<dbReference type="RefSeq" id="WP_054630312.1">
    <property type="nucleotide sequence ID" value="NZ_BDJI01000002.1"/>
</dbReference>
<gene>
    <name evidence="1" type="ORF">ATCC9714_12051</name>
    <name evidence="2" type="ORF">UMC4404_08471</name>
</gene>
<keyword evidence="3" id="KW-1185">Reference proteome</keyword>
<name>A0A9P1PA06_PARSO</name>
<dbReference type="AlphaFoldDB" id="A0A9P1PA06"/>